<dbReference type="Gene3D" id="3.40.50.200">
    <property type="entry name" value="Peptidase S8/S53 domain"/>
    <property type="match status" value="1"/>
</dbReference>
<keyword evidence="3 5" id="KW-0378">Hydrolase</keyword>
<dbReference type="InterPro" id="IPR000209">
    <property type="entry name" value="Peptidase_S8/S53_dom"/>
</dbReference>
<feature type="domain" description="Peptidase S8/S53" evidence="6">
    <location>
        <begin position="448"/>
        <end position="569"/>
    </location>
</feature>
<dbReference type="Gene3D" id="2.60.120.1290">
    <property type="match status" value="1"/>
</dbReference>
<dbReference type="InterPro" id="IPR036852">
    <property type="entry name" value="Peptidase_S8/S53_dom_sf"/>
</dbReference>
<dbReference type="PANTHER" id="PTHR43806">
    <property type="entry name" value="PEPTIDASE S8"/>
    <property type="match status" value="1"/>
</dbReference>
<dbReference type="Proteomes" id="UP001652442">
    <property type="component" value="Unassembled WGS sequence"/>
</dbReference>
<sequence>MEKQQKKLDRTDGETDKLAACQVTDCQIPVYSEDYYDLIIDYNGVVQYVVPDCIQKISANYEVGYYPNASYAPLNIQDYTYTAIPNCYTLTDTSALEASRILTLQNQPTLNLKGRGVLMGFLDTGIDYQNPLFQYSDGTTRIKAIWDQSLPEGTAPEGFIYGSLYTEEEINEALASPEPLEVVPSTDTNGHGTFLAGAAAGGENTAENFIGAAPESVLAVVKCKEAKQHLRDFYFIKDGVPCYQENDLMAAVAWLNQLADELDMPLVICVGMGTTMGAHDGNGPLSSFINDVGLRRRRVITVSVGNEANARRHYWGQDARQGSSIDVEISVAGGVKGFTMEFWAIAPELYQIMILSPTGELLPASAGQIGGREEYTFLFENTTVSVDYGIVGVRWANQLIFVRMENPLQGIWTIRVVPKQTITGEFHMWLPMTDFLTGDVFFLRSNPDVTATSPSFAPSAISVGAYQTAGESLYPDSGRGFSMTGIIKPELVAPGVDIQGPGLRNRLIRMTGTSAAAAITAGACAQLLQWGIVDGNYVTLNSTEINNILIRGARRNPDRSYPNREWGYGILDVYEALNRLRNVVI</sequence>
<dbReference type="PRINTS" id="PR00723">
    <property type="entry name" value="SUBTILISIN"/>
</dbReference>
<dbReference type="InterPro" id="IPR050131">
    <property type="entry name" value="Peptidase_S8_subtilisin-like"/>
</dbReference>
<dbReference type="PROSITE" id="PS51892">
    <property type="entry name" value="SUBTILASE"/>
    <property type="match status" value="1"/>
</dbReference>
<feature type="active site" description="Charge relay system" evidence="5">
    <location>
        <position position="514"/>
    </location>
</feature>
<evidence type="ECO:0000256" key="4">
    <source>
        <dbReference type="ARBA" id="ARBA00022825"/>
    </source>
</evidence>
<feature type="domain" description="Peptidase S8/S53" evidence="6">
    <location>
        <begin position="114"/>
        <end position="308"/>
    </location>
</feature>
<evidence type="ECO:0000256" key="3">
    <source>
        <dbReference type="ARBA" id="ARBA00022801"/>
    </source>
</evidence>
<dbReference type="RefSeq" id="WP_262591281.1">
    <property type="nucleotide sequence ID" value="NZ_JAOQJQ010000005.1"/>
</dbReference>
<gene>
    <name evidence="7" type="ORF">OCV88_12905</name>
</gene>
<dbReference type="InterPro" id="IPR017310">
    <property type="entry name" value="Pept_S8A_subtilisin_clostridia"/>
</dbReference>
<evidence type="ECO:0000256" key="2">
    <source>
        <dbReference type="ARBA" id="ARBA00022670"/>
    </source>
</evidence>
<feature type="active site" description="Charge relay system" evidence="5">
    <location>
        <position position="191"/>
    </location>
</feature>
<dbReference type="InterPro" id="IPR034045">
    <property type="entry name" value="Pep_S8_CspA-like"/>
</dbReference>
<evidence type="ECO:0000256" key="1">
    <source>
        <dbReference type="ARBA" id="ARBA00011073"/>
    </source>
</evidence>
<dbReference type="EMBL" id="JAOQJQ010000005">
    <property type="protein sequence ID" value="MCU6763214.1"/>
    <property type="molecule type" value="Genomic_DNA"/>
</dbReference>
<reference evidence="7 8" key="1">
    <citation type="journal article" date="2021" name="ISME Commun">
        <title>Automated analysis of genomic sequences facilitates high-throughput and comprehensive description of bacteria.</title>
        <authorList>
            <person name="Hitch T.C.A."/>
        </authorList>
    </citation>
    <scope>NUCLEOTIDE SEQUENCE [LARGE SCALE GENOMIC DNA]</scope>
    <source>
        <strain evidence="7 8">Sanger_109</strain>
    </source>
</reference>
<comment type="caution">
    <text evidence="7">The sequence shown here is derived from an EMBL/GenBank/DDBJ whole genome shotgun (WGS) entry which is preliminary data.</text>
</comment>
<keyword evidence="8" id="KW-1185">Reference proteome</keyword>
<evidence type="ECO:0000313" key="8">
    <source>
        <dbReference type="Proteomes" id="UP001652442"/>
    </source>
</evidence>
<keyword evidence="4 5" id="KW-0720">Serine protease</keyword>
<keyword evidence="2 5" id="KW-0645">Protease</keyword>
<dbReference type="Pfam" id="PF00082">
    <property type="entry name" value="Peptidase_S8"/>
    <property type="match status" value="2"/>
</dbReference>
<protein>
    <submittedName>
        <fullName evidence="7">S8 family peptidase</fullName>
    </submittedName>
</protein>
<dbReference type="SUPFAM" id="SSF52743">
    <property type="entry name" value="Subtilisin-like"/>
    <property type="match status" value="1"/>
</dbReference>
<evidence type="ECO:0000259" key="6">
    <source>
        <dbReference type="Pfam" id="PF00082"/>
    </source>
</evidence>
<evidence type="ECO:0000313" key="7">
    <source>
        <dbReference type="EMBL" id="MCU6763214.1"/>
    </source>
</evidence>
<evidence type="ECO:0000256" key="5">
    <source>
        <dbReference type="PROSITE-ProRule" id="PRU01240"/>
    </source>
</evidence>
<feature type="active site" description="Charge relay system" evidence="5">
    <location>
        <position position="123"/>
    </location>
</feature>
<dbReference type="CDD" id="cd07478">
    <property type="entry name" value="Peptidases_S8_CspA-like"/>
    <property type="match status" value="1"/>
</dbReference>
<proteinExistence type="inferred from homology"/>
<dbReference type="InterPro" id="IPR015500">
    <property type="entry name" value="Peptidase_S8_subtilisin-rel"/>
</dbReference>
<comment type="similarity">
    <text evidence="1 5">Belongs to the peptidase S8 family.</text>
</comment>
<accession>A0ABT2TP26</accession>
<organism evidence="7 8">
    <name type="scientific">Brotonthovivens ammoniilytica</name>
    <dbReference type="NCBI Taxonomy" id="2981725"/>
    <lineage>
        <taxon>Bacteria</taxon>
        <taxon>Bacillati</taxon>
        <taxon>Bacillota</taxon>
        <taxon>Clostridia</taxon>
        <taxon>Lachnospirales</taxon>
        <taxon>Lachnospiraceae</taxon>
        <taxon>Brotonthovivens</taxon>
    </lineage>
</organism>
<name>A0ABT2TP26_9FIRM</name>
<dbReference type="PANTHER" id="PTHR43806:SF11">
    <property type="entry name" value="CEREVISIN-RELATED"/>
    <property type="match status" value="1"/>
</dbReference>
<dbReference type="PIRSF" id="PIRSF037894">
    <property type="entry name" value="Subtilisin_rel_CspABC"/>
    <property type="match status" value="1"/>
</dbReference>